<organism evidence="2 3">
    <name type="scientific">Psychrobacillus psychrodurans</name>
    <dbReference type="NCBI Taxonomy" id="126157"/>
    <lineage>
        <taxon>Bacteria</taxon>
        <taxon>Bacillati</taxon>
        <taxon>Bacillota</taxon>
        <taxon>Bacilli</taxon>
        <taxon>Bacillales</taxon>
        <taxon>Bacillaceae</taxon>
        <taxon>Psychrobacillus</taxon>
    </lineage>
</organism>
<dbReference type="Gene3D" id="3.40.50.300">
    <property type="entry name" value="P-loop containing nucleotide triphosphate hydrolases"/>
    <property type="match status" value="1"/>
</dbReference>
<dbReference type="GO" id="GO:0016887">
    <property type="term" value="F:ATP hydrolysis activity"/>
    <property type="evidence" value="ECO:0007669"/>
    <property type="project" value="InterPro"/>
</dbReference>
<dbReference type="PANTHER" id="PTHR37291">
    <property type="entry name" value="5-METHYLCYTOSINE-SPECIFIC RESTRICTION ENZYME B"/>
    <property type="match status" value="1"/>
</dbReference>
<dbReference type="AlphaFoldDB" id="A0A9X3RBG9"/>
<name>A0A9X3RBG9_9BACI</name>
<dbReference type="PANTHER" id="PTHR37291:SF1">
    <property type="entry name" value="TYPE IV METHYL-DIRECTED RESTRICTION ENZYME ECOKMCRB SUBUNIT"/>
    <property type="match status" value="1"/>
</dbReference>
<dbReference type="Proteomes" id="UP001152172">
    <property type="component" value="Unassembled WGS sequence"/>
</dbReference>
<reference evidence="2" key="1">
    <citation type="submission" date="2022-05" db="EMBL/GenBank/DDBJ databases">
        <authorList>
            <person name="Colautti A."/>
            <person name="Iacumin L."/>
        </authorList>
    </citation>
    <scope>NUCLEOTIDE SEQUENCE</scope>
    <source>
        <strain evidence="2">DSM 30747</strain>
    </source>
</reference>
<dbReference type="SUPFAM" id="SSF52540">
    <property type="entry name" value="P-loop containing nucleoside triphosphate hydrolases"/>
    <property type="match status" value="1"/>
</dbReference>
<dbReference type="GO" id="GO:0005524">
    <property type="term" value="F:ATP binding"/>
    <property type="evidence" value="ECO:0007669"/>
    <property type="project" value="InterPro"/>
</dbReference>
<dbReference type="SMART" id="SM00382">
    <property type="entry name" value="AAA"/>
    <property type="match status" value="1"/>
</dbReference>
<proteinExistence type="predicted"/>
<protein>
    <submittedName>
        <fullName evidence="2">AAA family ATPase</fullName>
    </submittedName>
</protein>
<evidence type="ECO:0000313" key="2">
    <source>
        <dbReference type="EMBL" id="MCZ8534213.1"/>
    </source>
</evidence>
<evidence type="ECO:0000313" key="3">
    <source>
        <dbReference type="Proteomes" id="UP001152172"/>
    </source>
</evidence>
<dbReference type="InterPro" id="IPR027417">
    <property type="entry name" value="P-loop_NTPase"/>
</dbReference>
<dbReference type="InterPro" id="IPR052934">
    <property type="entry name" value="Methyl-DNA_Rec/Restrict_Enz"/>
</dbReference>
<dbReference type="EMBL" id="JAMKBI010000009">
    <property type="protein sequence ID" value="MCZ8534213.1"/>
    <property type="molecule type" value="Genomic_DNA"/>
</dbReference>
<dbReference type="Pfam" id="PF07728">
    <property type="entry name" value="AAA_5"/>
    <property type="match status" value="1"/>
</dbReference>
<dbReference type="InterPro" id="IPR011704">
    <property type="entry name" value="ATPase_dyneun-rel_AAA"/>
</dbReference>
<comment type="caution">
    <text evidence="2">The sequence shown here is derived from an EMBL/GenBank/DDBJ whole genome shotgun (WGS) entry which is preliminary data.</text>
</comment>
<evidence type="ECO:0000259" key="1">
    <source>
        <dbReference type="SMART" id="SM00382"/>
    </source>
</evidence>
<dbReference type="InterPro" id="IPR003593">
    <property type="entry name" value="AAA+_ATPase"/>
</dbReference>
<sequence length="847" mass="99500">MKRSLFKKALLKDNYIDISFRWYLDFKKTTTYDESYKLEILSRVNEFLAGLEITEFNVVDIVKKIQKENPPSGSFVHWSNTSDLVKFADARPTEVAELLNQLFDADVQIMERIENFREAGKEFDPKISLGAPLFGYLLAAYNYKLYPLYKEEVFKDLKKSFGIEEKLSSVQANYNMYFTMCEVTLESLKDKYPLLNMLDIQDYFFCSTQFDEIKVESAVEYLFNLAKKIHYFKGHPEEMLDSISKISPEMLSAYREKYRNEEKVKQIRFIVLDKLIEKGSLSVSDLEDIKERVSVKYDTNILKSWTNFTILFELFYMDKKLKVKEEQRKIHEAIQRFEAFNGLKFVEGKVLNGFNWNQHFGGSECWLAVYEEKYSSHRIAPQFFVSIDEEKIRYGLLHGDQHPQRGVGTIKKILNIEEFNFDRFKKKMEEAVKFEPDTVAQNLEEYIPETSIDNWLELIRNDEVFLESDLVYLKKMVELGGEASATQLAFALDRHHSFFNMPVVQLAKRVLEATDIQPNLRDNGNIVYWNVLFEGEYDNQFFVWKLKPNLKEALEIFIEEKIDIELPIYSKEDFLIEVFIDNENYDTITNLLHYKKNIILQGPPGVGKTFVSKRLAYSLMGERDESRVEMVQFHQNYSYEDFVMGFRPDENGFSLQNGIFYDFCEKALENPEKDYYFIIDEINRGNLSKIFGELFMLIERDKRDDFVTMGYSKKQFTVPSNVYLIGTMNTADRSLAQLDVALRRRFAFVSLEPSFNEKWKLAMLKEGVSSELVVRILNAVEKWNEEISSDFQLGSGYDIGHSFFTSIPEGMNETIWFNGILQYEIQPLLEEYFFDRPEIVNSLLEGI</sequence>
<dbReference type="CDD" id="cd00009">
    <property type="entry name" value="AAA"/>
    <property type="match status" value="1"/>
</dbReference>
<gene>
    <name evidence="2" type="ORF">M9R61_12900</name>
</gene>
<feature type="domain" description="AAA+ ATPase" evidence="1">
    <location>
        <begin position="594"/>
        <end position="752"/>
    </location>
</feature>
<dbReference type="RefSeq" id="WP_269922422.1">
    <property type="nucleotide sequence ID" value="NZ_JAMKBI010000009.1"/>
</dbReference>
<accession>A0A9X3RBG9</accession>
<keyword evidence="3" id="KW-1185">Reference proteome</keyword>